<dbReference type="EMBL" id="CP068047">
    <property type="protein sequence ID" value="QQR34688.1"/>
    <property type="molecule type" value="Genomic_DNA"/>
</dbReference>
<feature type="transmembrane region" description="Helical" evidence="1">
    <location>
        <begin position="7"/>
        <end position="26"/>
    </location>
</feature>
<reference evidence="2 3" key="1">
    <citation type="submission" date="2021-01" db="EMBL/GenBank/DDBJ databases">
        <title>Genome seq and assembly of Devosia sp. G19.</title>
        <authorList>
            <person name="Chhetri G."/>
        </authorList>
    </citation>
    <scope>NUCLEOTIDE SEQUENCE [LARGE SCALE GENOMIC DNA]</scope>
    <source>
        <strain evidence="2 3">G19</strain>
    </source>
</reference>
<keyword evidence="3" id="KW-1185">Reference proteome</keyword>
<gene>
    <name evidence="2" type="ORF">JI749_09835</name>
</gene>
<evidence type="ECO:0000313" key="2">
    <source>
        <dbReference type="EMBL" id="QQR34688.1"/>
    </source>
</evidence>
<dbReference type="Proteomes" id="UP000595460">
    <property type="component" value="Chromosome"/>
</dbReference>
<accession>A0ABX7BRX2</accession>
<keyword evidence="1" id="KW-1133">Transmembrane helix</keyword>
<organism evidence="2 3">
    <name type="scientific">Devosia oryziradicis</name>
    <dbReference type="NCBI Taxonomy" id="2801335"/>
    <lineage>
        <taxon>Bacteria</taxon>
        <taxon>Pseudomonadati</taxon>
        <taxon>Pseudomonadota</taxon>
        <taxon>Alphaproteobacteria</taxon>
        <taxon>Hyphomicrobiales</taxon>
        <taxon>Devosiaceae</taxon>
        <taxon>Devosia</taxon>
    </lineage>
</organism>
<evidence type="ECO:0000256" key="1">
    <source>
        <dbReference type="SAM" id="Phobius"/>
    </source>
</evidence>
<feature type="transmembrane region" description="Helical" evidence="1">
    <location>
        <begin position="32"/>
        <end position="55"/>
    </location>
</feature>
<sequence length="73" mass="8081">MGNPIPTIIACLVFIAIMVFQLYPSGRELKPAFVVGVCLTILFALLIIAATLFIARVKRQTQRQLSSDPEHKP</sequence>
<keyword evidence="1" id="KW-0812">Transmembrane</keyword>
<protein>
    <submittedName>
        <fullName evidence="2">Uncharacterized protein</fullName>
    </submittedName>
</protein>
<evidence type="ECO:0000313" key="3">
    <source>
        <dbReference type="Proteomes" id="UP000595460"/>
    </source>
</evidence>
<dbReference type="RefSeq" id="WP_201652831.1">
    <property type="nucleotide sequence ID" value="NZ_CP068047.1"/>
</dbReference>
<name>A0ABX7BRX2_9HYPH</name>
<keyword evidence="1" id="KW-0472">Membrane</keyword>
<proteinExistence type="predicted"/>